<dbReference type="OrthoDB" id="9909019at2759"/>
<evidence type="ECO:0000313" key="13">
    <source>
        <dbReference type="Proteomes" id="UP000016927"/>
    </source>
</evidence>
<dbReference type="GO" id="GO:0016020">
    <property type="term" value="C:membrane"/>
    <property type="evidence" value="ECO:0007669"/>
    <property type="project" value="UniProtKB-SubCell"/>
</dbReference>
<evidence type="ECO:0000256" key="1">
    <source>
        <dbReference type="ARBA" id="ARBA00004141"/>
    </source>
</evidence>
<dbReference type="HOGENOM" id="CLU_112124_0_0_1"/>
<sequence length="214" mass="24974">MKIYKVVNTCTKSLEFLVISSVISFYLLSLYDTVTSSCIIIPLYFLLLSLYYYIQLLTKSPGALLDFNHAQIKGLCKKCNRIVGNRTSHCEICNKCYHKRDHHCMITGKCIAANNSRDFFFTLFFLLVYTLLALNRRSQMNEIRFLYKYAGIISFCLMIWTVCLLLTDKTTNEFFLMKTPMKKEVKYKRIWDLLDGGVVSIIFPLSKKRSRVLL</sequence>
<evidence type="ECO:0000256" key="5">
    <source>
        <dbReference type="ARBA" id="ARBA00023136"/>
    </source>
</evidence>
<dbReference type="EC" id="2.3.1.225" evidence="10"/>
<dbReference type="GO" id="GO:0005783">
    <property type="term" value="C:endoplasmic reticulum"/>
    <property type="evidence" value="ECO:0007669"/>
    <property type="project" value="TreeGrafter"/>
</dbReference>
<dbReference type="InterPro" id="IPR039859">
    <property type="entry name" value="PFA4/ZDH16/20/ERF2-like"/>
</dbReference>
<feature type="transmembrane region" description="Helical" evidence="10">
    <location>
        <begin position="118"/>
        <end position="134"/>
    </location>
</feature>
<feature type="transmembrane region" description="Helical" evidence="10">
    <location>
        <begin position="34"/>
        <end position="54"/>
    </location>
</feature>
<gene>
    <name evidence="12" type="primary">PFA4</name>
    <name evidence="12" type="ORF">NBO_12g0015</name>
</gene>
<comment type="similarity">
    <text evidence="10">Belongs to the DHHC palmitoyltransferase family.</text>
</comment>
<dbReference type="GO" id="GO:0006612">
    <property type="term" value="P:protein targeting to membrane"/>
    <property type="evidence" value="ECO:0007669"/>
    <property type="project" value="TreeGrafter"/>
</dbReference>
<keyword evidence="4 10" id="KW-1133">Transmembrane helix</keyword>
<evidence type="ECO:0000256" key="9">
    <source>
        <dbReference type="ARBA" id="ARBA00048048"/>
    </source>
</evidence>
<dbReference type="EMBL" id="KB908920">
    <property type="protein sequence ID" value="EOB14909.1"/>
    <property type="molecule type" value="Genomic_DNA"/>
</dbReference>
<dbReference type="VEuPathDB" id="MicrosporidiaDB:NBO_12g0015"/>
<dbReference type="PROSITE" id="PS50216">
    <property type="entry name" value="DHHC"/>
    <property type="match status" value="1"/>
</dbReference>
<dbReference type="Proteomes" id="UP000016927">
    <property type="component" value="Unassembled WGS sequence"/>
</dbReference>
<dbReference type="Pfam" id="PF01529">
    <property type="entry name" value="DHHC"/>
    <property type="match status" value="1"/>
</dbReference>
<name>R0MAE4_NOSB1</name>
<keyword evidence="7" id="KW-0449">Lipoprotein</keyword>
<dbReference type="OMA" id="CAWISGC"/>
<keyword evidence="2 10" id="KW-0808">Transferase</keyword>
<evidence type="ECO:0000256" key="4">
    <source>
        <dbReference type="ARBA" id="ARBA00022989"/>
    </source>
</evidence>
<evidence type="ECO:0000259" key="11">
    <source>
        <dbReference type="Pfam" id="PF01529"/>
    </source>
</evidence>
<dbReference type="PANTHER" id="PTHR22883">
    <property type="entry name" value="ZINC FINGER DHHC DOMAIN CONTAINING PROTEIN"/>
    <property type="match status" value="1"/>
</dbReference>
<reference evidence="12 13" key="1">
    <citation type="journal article" date="2013" name="BMC Genomics">
        <title>Comparative genomics of parasitic silkworm microsporidia reveal an association between genome expansion and host adaptation.</title>
        <authorList>
            <person name="Pan G."/>
            <person name="Xu J."/>
            <person name="Li T."/>
            <person name="Xia Q."/>
            <person name="Liu S.L."/>
            <person name="Zhang G."/>
            <person name="Li S."/>
            <person name="Li C."/>
            <person name="Liu H."/>
            <person name="Yang L."/>
            <person name="Liu T."/>
            <person name="Zhang X."/>
            <person name="Wu Z."/>
            <person name="Fan W."/>
            <person name="Dang X."/>
            <person name="Xiang H."/>
            <person name="Tao M."/>
            <person name="Li Y."/>
            <person name="Hu J."/>
            <person name="Li Z."/>
            <person name="Lin L."/>
            <person name="Luo J."/>
            <person name="Geng L."/>
            <person name="Wang L."/>
            <person name="Long M."/>
            <person name="Wan Y."/>
            <person name="He N."/>
            <person name="Zhang Z."/>
            <person name="Lu C."/>
            <person name="Keeling P.J."/>
            <person name="Wang J."/>
            <person name="Xiang Z."/>
            <person name="Zhou Z."/>
        </authorList>
    </citation>
    <scope>NUCLEOTIDE SEQUENCE [LARGE SCALE GENOMIC DNA]</scope>
    <source>
        <strain evidence="13">CQ1 / CVCC 102059</strain>
    </source>
</reference>
<evidence type="ECO:0000256" key="8">
    <source>
        <dbReference type="ARBA" id="ARBA00023315"/>
    </source>
</evidence>
<evidence type="ECO:0000256" key="3">
    <source>
        <dbReference type="ARBA" id="ARBA00022692"/>
    </source>
</evidence>
<keyword evidence="8 10" id="KW-0012">Acyltransferase</keyword>
<comment type="subcellular location">
    <subcellularLocation>
        <location evidence="1">Membrane</location>
        <topology evidence="1">Multi-pass membrane protein</topology>
    </subcellularLocation>
</comment>
<protein>
    <recommendedName>
        <fullName evidence="10">Palmitoyltransferase</fullName>
        <ecNumber evidence="10">2.3.1.225</ecNumber>
    </recommendedName>
</protein>
<accession>R0MAE4</accession>
<dbReference type="GO" id="GO:0019706">
    <property type="term" value="F:protein-cysteine S-palmitoyltransferase activity"/>
    <property type="evidence" value="ECO:0007669"/>
    <property type="project" value="UniProtKB-EC"/>
</dbReference>
<keyword evidence="3 10" id="KW-0812">Transmembrane</keyword>
<evidence type="ECO:0000256" key="6">
    <source>
        <dbReference type="ARBA" id="ARBA00023139"/>
    </source>
</evidence>
<evidence type="ECO:0000256" key="7">
    <source>
        <dbReference type="ARBA" id="ARBA00023288"/>
    </source>
</evidence>
<evidence type="ECO:0000256" key="2">
    <source>
        <dbReference type="ARBA" id="ARBA00022679"/>
    </source>
</evidence>
<evidence type="ECO:0000256" key="10">
    <source>
        <dbReference type="RuleBase" id="RU079119"/>
    </source>
</evidence>
<keyword evidence="6" id="KW-0564">Palmitate</keyword>
<proteinExistence type="inferred from homology"/>
<feature type="domain" description="Palmitoyltransferase DHHC" evidence="11">
    <location>
        <begin position="74"/>
        <end position="134"/>
    </location>
</feature>
<comment type="catalytic activity">
    <reaction evidence="9 10">
        <text>L-cysteinyl-[protein] + hexadecanoyl-CoA = S-hexadecanoyl-L-cysteinyl-[protein] + CoA</text>
        <dbReference type="Rhea" id="RHEA:36683"/>
        <dbReference type="Rhea" id="RHEA-COMP:10131"/>
        <dbReference type="Rhea" id="RHEA-COMP:11032"/>
        <dbReference type="ChEBI" id="CHEBI:29950"/>
        <dbReference type="ChEBI" id="CHEBI:57287"/>
        <dbReference type="ChEBI" id="CHEBI:57379"/>
        <dbReference type="ChEBI" id="CHEBI:74151"/>
        <dbReference type="EC" id="2.3.1.225"/>
    </reaction>
</comment>
<comment type="domain">
    <text evidence="10">The DHHC domain is required for palmitoyltransferase activity.</text>
</comment>
<organism evidence="12 13">
    <name type="scientific">Nosema bombycis (strain CQ1 / CVCC 102059)</name>
    <name type="common">Microsporidian parasite</name>
    <name type="synonym">Pebrine of silkworm</name>
    <dbReference type="NCBI Taxonomy" id="578461"/>
    <lineage>
        <taxon>Eukaryota</taxon>
        <taxon>Fungi</taxon>
        <taxon>Fungi incertae sedis</taxon>
        <taxon>Microsporidia</taxon>
        <taxon>Nosematidae</taxon>
        <taxon>Nosema</taxon>
    </lineage>
</organism>
<dbReference type="GO" id="GO:0005794">
    <property type="term" value="C:Golgi apparatus"/>
    <property type="evidence" value="ECO:0007669"/>
    <property type="project" value="TreeGrafter"/>
</dbReference>
<feature type="transmembrane region" description="Helical" evidence="10">
    <location>
        <begin position="146"/>
        <end position="166"/>
    </location>
</feature>
<keyword evidence="13" id="KW-1185">Reference proteome</keyword>
<keyword evidence="5 10" id="KW-0472">Membrane</keyword>
<dbReference type="AlphaFoldDB" id="R0MAE4"/>
<dbReference type="InterPro" id="IPR001594">
    <property type="entry name" value="Palmitoyltrfase_DHHC"/>
</dbReference>
<evidence type="ECO:0000313" key="12">
    <source>
        <dbReference type="EMBL" id="EOB14909.1"/>
    </source>
</evidence>